<dbReference type="GO" id="GO:0005763">
    <property type="term" value="C:mitochondrial small ribosomal subunit"/>
    <property type="evidence" value="ECO:0007669"/>
    <property type="project" value="UniProtKB-ARBA"/>
</dbReference>
<evidence type="ECO:0000256" key="3">
    <source>
        <dbReference type="ARBA" id="ARBA00022980"/>
    </source>
</evidence>
<keyword evidence="5" id="KW-0687">Ribonucleoprotein</keyword>
<accession>A0AAW2I3J5</accession>
<dbReference type="GO" id="GO:0006412">
    <property type="term" value="P:translation"/>
    <property type="evidence" value="ECO:0007669"/>
    <property type="project" value="InterPro"/>
</dbReference>
<name>A0AAW2I3J5_9NEOP</name>
<dbReference type="Pfam" id="PF00318">
    <property type="entry name" value="Ribosomal_S2"/>
    <property type="match status" value="2"/>
</dbReference>
<comment type="subcellular location">
    <subcellularLocation>
        <location evidence="1">Mitochondrion</location>
    </subcellularLocation>
</comment>
<dbReference type="GO" id="GO:0003735">
    <property type="term" value="F:structural constituent of ribosome"/>
    <property type="evidence" value="ECO:0007669"/>
    <property type="project" value="InterPro"/>
</dbReference>
<dbReference type="FunFam" id="3.40.50.10490:FF:000026">
    <property type="entry name" value="28S ribosomal protein S2, mitochondrial"/>
    <property type="match status" value="1"/>
</dbReference>
<evidence type="ECO:0000256" key="6">
    <source>
        <dbReference type="ARBA" id="ARBA00059792"/>
    </source>
</evidence>
<dbReference type="EMBL" id="JARGDH010000002">
    <property type="protein sequence ID" value="KAL0276401.1"/>
    <property type="molecule type" value="Genomic_DNA"/>
</dbReference>
<comment type="similarity">
    <text evidence="2">Belongs to the universal ribosomal protein uS2 family.</text>
</comment>
<gene>
    <name evidence="9" type="ORF">PYX00_003988</name>
</gene>
<evidence type="ECO:0000256" key="1">
    <source>
        <dbReference type="ARBA" id="ARBA00004173"/>
    </source>
</evidence>
<organism evidence="9">
    <name type="scientific">Menopon gallinae</name>
    <name type="common">poultry shaft louse</name>
    <dbReference type="NCBI Taxonomy" id="328185"/>
    <lineage>
        <taxon>Eukaryota</taxon>
        <taxon>Metazoa</taxon>
        <taxon>Ecdysozoa</taxon>
        <taxon>Arthropoda</taxon>
        <taxon>Hexapoda</taxon>
        <taxon>Insecta</taxon>
        <taxon>Pterygota</taxon>
        <taxon>Neoptera</taxon>
        <taxon>Paraneoptera</taxon>
        <taxon>Psocodea</taxon>
        <taxon>Troctomorpha</taxon>
        <taxon>Phthiraptera</taxon>
        <taxon>Amblycera</taxon>
        <taxon>Menoponidae</taxon>
        <taxon>Menopon</taxon>
    </lineage>
</organism>
<evidence type="ECO:0000256" key="8">
    <source>
        <dbReference type="ARBA" id="ARBA00083109"/>
    </source>
</evidence>
<dbReference type="GO" id="GO:0005743">
    <property type="term" value="C:mitochondrial inner membrane"/>
    <property type="evidence" value="ECO:0007669"/>
    <property type="project" value="UniProtKB-ARBA"/>
</dbReference>
<dbReference type="HAMAP" id="MF_00291_B">
    <property type="entry name" value="Ribosomal_uS2_B"/>
    <property type="match status" value="1"/>
</dbReference>
<dbReference type="PRINTS" id="PR00395">
    <property type="entry name" value="RIBOSOMALS2"/>
</dbReference>
<keyword evidence="4" id="KW-0496">Mitochondrion</keyword>
<dbReference type="InterPro" id="IPR005706">
    <property type="entry name" value="Ribosomal_uS2_bac/mit/plastid"/>
</dbReference>
<evidence type="ECO:0000256" key="5">
    <source>
        <dbReference type="ARBA" id="ARBA00023274"/>
    </source>
</evidence>
<dbReference type="PANTHER" id="PTHR12534">
    <property type="entry name" value="30S RIBOSOMAL PROTEIN S2 PROKARYOTIC AND ORGANELLAR"/>
    <property type="match status" value="1"/>
</dbReference>
<keyword evidence="3" id="KW-0689">Ribosomal protein</keyword>
<dbReference type="CDD" id="cd01425">
    <property type="entry name" value="RPS2"/>
    <property type="match status" value="1"/>
</dbReference>
<dbReference type="InterPro" id="IPR001865">
    <property type="entry name" value="Ribosomal_uS2"/>
</dbReference>
<dbReference type="AlphaFoldDB" id="A0AAW2I3J5"/>
<proteinExistence type="inferred from homology"/>
<comment type="caution">
    <text evidence="9">The sequence shown here is derived from an EMBL/GenBank/DDBJ whole genome shotgun (WGS) entry which is preliminary data.</text>
</comment>
<protein>
    <recommendedName>
        <fullName evidence="7">Small ribosomal subunit protein uS2m</fullName>
    </recommendedName>
    <alternativeName>
        <fullName evidence="8">28S ribosomal protein S2, mitochondrial</fullName>
    </alternativeName>
</protein>
<evidence type="ECO:0000256" key="7">
    <source>
        <dbReference type="ARBA" id="ARBA00071390"/>
    </source>
</evidence>
<reference evidence="9" key="1">
    <citation type="journal article" date="2024" name="Gigascience">
        <title>Chromosome-level genome of the poultry shaft louse Menopon gallinae provides insight into the host-switching and adaptive evolution of parasitic lice.</title>
        <authorList>
            <person name="Xu Y."/>
            <person name="Ma L."/>
            <person name="Liu S."/>
            <person name="Liang Y."/>
            <person name="Liu Q."/>
            <person name="He Z."/>
            <person name="Tian L."/>
            <person name="Duan Y."/>
            <person name="Cai W."/>
            <person name="Li H."/>
            <person name="Song F."/>
        </authorList>
    </citation>
    <scope>NUCLEOTIDE SEQUENCE</scope>
    <source>
        <strain evidence="9">Cailab_2023a</strain>
    </source>
</reference>
<dbReference type="Gene3D" id="3.40.50.10490">
    <property type="entry name" value="Glucose-6-phosphate isomerase like protein, domain 1"/>
    <property type="match status" value="1"/>
</dbReference>
<dbReference type="SUPFAM" id="SSF52313">
    <property type="entry name" value="Ribosomal protein S2"/>
    <property type="match status" value="1"/>
</dbReference>
<evidence type="ECO:0000313" key="9">
    <source>
        <dbReference type="EMBL" id="KAL0276401.1"/>
    </source>
</evidence>
<dbReference type="InterPro" id="IPR023591">
    <property type="entry name" value="Ribosomal_uS2_flav_dom_sf"/>
</dbReference>
<evidence type="ECO:0000256" key="2">
    <source>
        <dbReference type="ARBA" id="ARBA00006242"/>
    </source>
</evidence>
<comment type="function">
    <text evidence="6">Required for mitoribosome formation and stability, and mitochondrial translation.</text>
</comment>
<sequence>MLKHEDYFKVHDTFTVKEMFLANVHLGHKDVSLNDNMKPFIFGSRSGHVIFDLDITAYHLRKALNFCAHIAYRDGIILFISQNKRSTLMVERTAKECKEFAYTRAWRNGIFTSSSSIFSCDVRLPDLCIMLNTKYETGQVHAAVHEAAKLCIPVIGIVDSDCSPNLITYPVPGNDDTPSAISFYLKVFRTAIMRGKKKRKESEKELK</sequence>
<evidence type="ECO:0000256" key="4">
    <source>
        <dbReference type="ARBA" id="ARBA00023128"/>
    </source>
</evidence>
<dbReference type="PANTHER" id="PTHR12534:SF0">
    <property type="entry name" value="SMALL RIBOSOMAL SUBUNIT PROTEIN US2M"/>
    <property type="match status" value="1"/>
</dbReference>